<dbReference type="GO" id="GO:0046103">
    <property type="term" value="P:inosine biosynthetic process"/>
    <property type="evidence" value="ECO:0007669"/>
    <property type="project" value="TreeGrafter"/>
</dbReference>
<comment type="similarity">
    <text evidence="2">Belongs to the metallo-dependent hydrolases superfamily. Adenosine and AMP deaminases family.</text>
</comment>
<evidence type="ECO:0000313" key="10">
    <source>
        <dbReference type="Proteomes" id="UP000265000"/>
    </source>
</evidence>
<reference evidence="9" key="2">
    <citation type="submission" date="2025-09" db="UniProtKB">
        <authorList>
            <consortium name="Ensembl"/>
        </authorList>
    </citation>
    <scope>IDENTIFICATION</scope>
</reference>
<dbReference type="GO" id="GO:0006154">
    <property type="term" value="P:adenosine catabolic process"/>
    <property type="evidence" value="ECO:0007669"/>
    <property type="project" value="TreeGrafter"/>
</dbReference>
<dbReference type="GO" id="GO:0004000">
    <property type="term" value="F:adenosine deaminase activity"/>
    <property type="evidence" value="ECO:0007669"/>
    <property type="project" value="TreeGrafter"/>
</dbReference>
<evidence type="ECO:0000256" key="7">
    <source>
        <dbReference type="ARBA" id="ARBA00048787"/>
    </source>
</evidence>
<dbReference type="InterPro" id="IPR001365">
    <property type="entry name" value="A_deaminase_dom"/>
</dbReference>
<dbReference type="GO" id="GO:0009117">
    <property type="term" value="P:nucleotide metabolic process"/>
    <property type="evidence" value="ECO:0007669"/>
    <property type="project" value="UniProtKB-KW"/>
</dbReference>
<evidence type="ECO:0000256" key="1">
    <source>
        <dbReference type="ARBA" id="ARBA00001947"/>
    </source>
</evidence>
<keyword evidence="6" id="KW-0546">Nucleotide metabolism</keyword>
<evidence type="ECO:0000259" key="8">
    <source>
        <dbReference type="Pfam" id="PF00962"/>
    </source>
</evidence>
<dbReference type="Proteomes" id="UP000265000">
    <property type="component" value="Unplaced"/>
</dbReference>
<comment type="catalytic activity">
    <reaction evidence="7">
        <text>N(6)-methyl-AMP + H2O + H(+) = IMP + methylamine</text>
        <dbReference type="Rhea" id="RHEA:16001"/>
        <dbReference type="ChEBI" id="CHEBI:15377"/>
        <dbReference type="ChEBI" id="CHEBI:15378"/>
        <dbReference type="ChEBI" id="CHEBI:58053"/>
        <dbReference type="ChEBI" id="CHEBI:59338"/>
        <dbReference type="ChEBI" id="CHEBI:144842"/>
    </reaction>
    <physiologicalReaction direction="left-to-right" evidence="7">
        <dbReference type="Rhea" id="RHEA:16002"/>
    </physiologicalReaction>
</comment>
<sequence>MEDDAAFYKELPKVELHAHLNGSVSVQTVERLIQRKPHLNIEHSMTAIGKGQRRTLDECFEVFKVIHKLVDTEEDILMVAKDVIKEFAADNVKYLELRSTPREEKDTRLTKKSYVEAVIKAIQQCKNEGVDIDVRFLVAIDRRNGPEVALETVKLAEDFMLSSGDLVVGIDLSGDPTVPSQLEESELLLNLPPDRIGHGTFLHPEMGGSQSLVDRVVKHQIPLEICLTSNVKGQTVPSYSQHHFRYWYQLGHPCVICTDDKGVFCTDLSQEYQLAASTFGLSRDAVWRLSERAVDCVFAGEAVKQQLRQKWTELQPGLLK</sequence>
<evidence type="ECO:0000256" key="2">
    <source>
        <dbReference type="ARBA" id="ARBA00006676"/>
    </source>
</evidence>
<keyword evidence="3" id="KW-0479">Metal-binding</keyword>
<name>A0A3Q2P876_FUNHE</name>
<dbReference type="AlphaFoldDB" id="A0A3Q2P876"/>
<comment type="cofactor">
    <cofactor evidence="1">
        <name>Zn(2+)</name>
        <dbReference type="ChEBI" id="CHEBI:29105"/>
    </cofactor>
</comment>
<dbReference type="GO" id="GO:0046872">
    <property type="term" value="F:metal ion binding"/>
    <property type="evidence" value="ECO:0007669"/>
    <property type="project" value="UniProtKB-KW"/>
</dbReference>
<keyword evidence="5" id="KW-0862">Zinc</keyword>
<dbReference type="Ensembl" id="ENSFHET00000002797.1">
    <property type="protein sequence ID" value="ENSFHEP00000008040.1"/>
    <property type="gene ID" value="ENSFHEG00000009263.1"/>
</dbReference>
<feature type="domain" description="Adenosine deaminase" evidence="8">
    <location>
        <begin position="188"/>
        <end position="310"/>
    </location>
</feature>
<dbReference type="CDD" id="cd00443">
    <property type="entry name" value="ADA_AMPD"/>
    <property type="match status" value="1"/>
</dbReference>
<dbReference type="InterPro" id="IPR032466">
    <property type="entry name" value="Metal_Hydrolase"/>
</dbReference>
<dbReference type="Pfam" id="PF00962">
    <property type="entry name" value="A_deaminase"/>
    <property type="match status" value="2"/>
</dbReference>
<keyword evidence="4" id="KW-0378">Hydrolase</keyword>
<organism evidence="9 10">
    <name type="scientific">Fundulus heteroclitus</name>
    <name type="common">Killifish</name>
    <name type="synonym">Mummichog</name>
    <dbReference type="NCBI Taxonomy" id="8078"/>
    <lineage>
        <taxon>Eukaryota</taxon>
        <taxon>Metazoa</taxon>
        <taxon>Chordata</taxon>
        <taxon>Craniata</taxon>
        <taxon>Vertebrata</taxon>
        <taxon>Euteleostomi</taxon>
        <taxon>Actinopterygii</taxon>
        <taxon>Neopterygii</taxon>
        <taxon>Teleostei</taxon>
        <taxon>Neoteleostei</taxon>
        <taxon>Acanthomorphata</taxon>
        <taxon>Ovalentaria</taxon>
        <taxon>Atherinomorphae</taxon>
        <taxon>Cyprinodontiformes</taxon>
        <taxon>Fundulidae</taxon>
        <taxon>Fundulus</taxon>
    </lineage>
</organism>
<dbReference type="GeneTree" id="ENSGT00950000183113"/>
<reference evidence="9" key="1">
    <citation type="submission" date="2025-08" db="UniProtKB">
        <authorList>
            <consortium name="Ensembl"/>
        </authorList>
    </citation>
    <scope>IDENTIFICATION</scope>
</reference>
<proteinExistence type="inferred from homology"/>
<dbReference type="PANTHER" id="PTHR11409:SF42">
    <property type="entry name" value="ADENOSINE DEAMINASE-LIKE PROTEIN"/>
    <property type="match status" value="1"/>
</dbReference>
<dbReference type="PANTHER" id="PTHR11409">
    <property type="entry name" value="ADENOSINE DEAMINASE"/>
    <property type="match status" value="1"/>
</dbReference>
<dbReference type="Gene3D" id="3.20.20.140">
    <property type="entry name" value="Metal-dependent hydrolases"/>
    <property type="match status" value="2"/>
</dbReference>
<evidence type="ECO:0000256" key="3">
    <source>
        <dbReference type="ARBA" id="ARBA00022723"/>
    </source>
</evidence>
<dbReference type="SUPFAM" id="SSF51556">
    <property type="entry name" value="Metallo-dependent hydrolases"/>
    <property type="match status" value="1"/>
</dbReference>
<feature type="domain" description="Adenosine deaminase" evidence="8">
    <location>
        <begin position="12"/>
        <end position="180"/>
    </location>
</feature>
<evidence type="ECO:0000256" key="4">
    <source>
        <dbReference type="ARBA" id="ARBA00022801"/>
    </source>
</evidence>
<evidence type="ECO:0000256" key="5">
    <source>
        <dbReference type="ARBA" id="ARBA00022833"/>
    </source>
</evidence>
<evidence type="ECO:0000313" key="9">
    <source>
        <dbReference type="Ensembl" id="ENSFHEP00000008040.1"/>
    </source>
</evidence>
<evidence type="ECO:0000256" key="6">
    <source>
        <dbReference type="ARBA" id="ARBA00023080"/>
    </source>
</evidence>
<keyword evidence="10" id="KW-1185">Reference proteome</keyword>
<accession>A0A3Q2P876</accession>
<dbReference type="InterPro" id="IPR006330">
    <property type="entry name" value="Ado/ade_deaminase"/>
</dbReference>
<protein>
    <submittedName>
        <fullName evidence="9">N6-Methyl-AMP deaminase</fullName>
    </submittedName>
</protein>